<accession>A0ABW8VHI9</accession>
<dbReference type="Proteomes" id="UP001628281">
    <property type="component" value="Unassembled WGS sequence"/>
</dbReference>
<dbReference type="EMBL" id="JBJLSN010000106">
    <property type="protein sequence ID" value="MFL7905889.1"/>
    <property type="molecule type" value="Genomic_DNA"/>
</dbReference>
<organism evidence="1 2">
    <name type="scientific">Azospirillum argentinense</name>
    <dbReference type="NCBI Taxonomy" id="2970906"/>
    <lineage>
        <taxon>Bacteria</taxon>
        <taxon>Pseudomonadati</taxon>
        <taxon>Pseudomonadota</taxon>
        <taxon>Alphaproteobacteria</taxon>
        <taxon>Rhodospirillales</taxon>
        <taxon>Azospirillaceae</taxon>
        <taxon>Azospirillum</taxon>
    </lineage>
</organism>
<protein>
    <submittedName>
        <fullName evidence="1">Uncharacterized protein</fullName>
    </submittedName>
</protein>
<reference evidence="1 2" key="1">
    <citation type="submission" date="2024-11" db="EMBL/GenBank/DDBJ databases">
        <title>Draft genome sequences of two bacteria associated to sugarcane roots in Colombia.</title>
        <authorList>
            <person name="Pardo-Diaz S."/>
            <person name="Masmela-Mendoza J."/>
            <person name="Delgadillo-Duran P."/>
            <person name="Bautista E.J."/>
            <person name="Rojas-Tapias D.F."/>
        </authorList>
    </citation>
    <scope>NUCLEOTIDE SEQUENCE [LARGE SCALE GENOMIC DNA]</scope>
    <source>
        <strain evidence="1 2">Ap18</strain>
    </source>
</reference>
<evidence type="ECO:0000313" key="2">
    <source>
        <dbReference type="Proteomes" id="UP001628281"/>
    </source>
</evidence>
<comment type="caution">
    <text evidence="1">The sequence shown here is derived from an EMBL/GenBank/DDBJ whole genome shotgun (WGS) entry which is preliminary data.</text>
</comment>
<name>A0ABW8VHI9_9PROT</name>
<dbReference type="RefSeq" id="WP_407825997.1">
    <property type="nucleotide sequence ID" value="NZ_JBJLSN010000106.1"/>
</dbReference>
<keyword evidence="2" id="KW-1185">Reference proteome</keyword>
<sequence length="43" mass="5068">MGQHERKASTKLKLDLDLASEEADVAPLRAEITYPEWDWKRRL</sequence>
<proteinExistence type="predicted"/>
<evidence type="ECO:0000313" key="1">
    <source>
        <dbReference type="EMBL" id="MFL7905889.1"/>
    </source>
</evidence>
<gene>
    <name evidence="1" type="ORF">ACJ41P_32525</name>
</gene>